<dbReference type="GO" id="GO:0036435">
    <property type="term" value="F:K48-linked polyubiquitin modification-dependent protein binding"/>
    <property type="evidence" value="ECO:0007669"/>
    <property type="project" value="UniProtKB-ARBA"/>
</dbReference>
<dbReference type="GO" id="GO:0005634">
    <property type="term" value="C:nucleus"/>
    <property type="evidence" value="ECO:0007669"/>
    <property type="project" value="TreeGrafter"/>
</dbReference>
<gene>
    <name evidence="5" type="ORF">BJ684DRAFT_16937</name>
</gene>
<feature type="domain" description="VWFA" evidence="4">
    <location>
        <begin position="6"/>
        <end position="138"/>
    </location>
</feature>
<comment type="similarity">
    <text evidence="1">Belongs to the proteasome subunit S5A family.</text>
</comment>
<dbReference type="EMBL" id="KZ988276">
    <property type="protein sequence ID" value="RKP12588.1"/>
    <property type="molecule type" value="Genomic_DNA"/>
</dbReference>
<evidence type="ECO:0000256" key="1">
    <source>
        <dbReference type="ARBA" id="ARBA00005574"/>
    </source>
</evidence>
<dbReference type="InterPro" id="IPR002035">
    <property type="entry name" value="VWF_A"/>
</dbReference>
<evidence type="ECO:0000256" key="3">
    <source>
        <dbReference type="SAM" id="MobiDB-lite"/>
    </source>
</evidence>
<dbReference type="GO" id="GO:0008540">
    <property type="term" value="C:proteasome regulatory particle, base subcomplex"/>
    <property type="evidence" value="ECO:0007669"/>
    <property type="project" value="TreeGrafter"/>
</dbReference>
<evidence type="ECO:0000313" key="5">
    <source>
        <dbReference type="EMBL" id="RKP12588.1"/>
    </source>
</evidence>
<dbReference type="Gene3D" id="1.10.287.3990">
    <property type="match status" value="1"/>
</dbReference>
<feature type="region of interest" description="Disordered" evidence="3">
    <location>
        <begin position="305"/>
        <end position="372"/>
    </location>
</feature>
<dbReference type="InterPro" id="IPR036465">
    <property type="entry name" value="vWFA_dom_sf"/>
</dbReference>
<dbReference type="SUPFAM" id="SSF53300">
    <property type="entry name" value="vWA-like"/>
    <property type="match status" value="1"/>
</dbReference>
<dbReference type="PANTHER" id="PTHR10223:SF0">
    <property type="entry name" value="26S PROTEASOME NON-ATPASE REGULATORY SUBUNIT 4"/>
    <property type="match status" value="1"/>
</dbReference>
<protein>
    <recommendedName>
        <fullName evidence="4">VWFA domain-containing protein</fullName>
    </recommendedName>
</protein>
<evidence type="ECO:0000313" key="6">
    <source>
        <dbReference type="Proteomes" id="UP000267251"/>
    </source>
</evidence>
<feature type="compositionally biased region" description="Basic and acidic residues" evidence="3">
    <location>
        <begin position="349"/>
        <end position="372"/>
    </location>
</feature>
<dbReference type="Gene3D" id="3.40.50.410">
    <property type="entry name" value="von Willebrand factor, type A domain"/>
    <property type="match status" value="1"/>
</dbReference>
<sequence>MVLEATMILMDNSPWMRNGDYTPSRVEAQGDAVNMLFSHKINDNPESAVGLLTTTSPSGFPEILVTLTRDTGKILSGLHRTHLASSAPGSSQIQTQTQGSTTATTTTKGFMGGLQVAWLSLKHRQNRNQRQRIVAFVGSPIEEEERALVQLGKRLKKNSVSVDIISFGEHEVNESKLQAFLHAVNNNDTSHLVIIPPGPHLLSDKVRSSTVVRGEEADESGMGGGEGGGEEFEFGVDPSIDPELALALRMSMEEERARQGASSSSTKEEAGETKVAGDGEGETSSLLTQTASSNQDIGMGDEALTEDEQIARAIAMSMGEEEPSAQKNDDDMMDILGGLPGVDTAQLERTLKGESKEDGSSTDKGKKDGDKE</sequence>
<proteinExistence type="inferred from homology"/>
<evidence type="ECO:0000256" key="2">
    <source>
        <dbReference type="ARBA" id="ARBA00022942"/>
    </source>
</evidence>
<dbReference type="Proteomes" id="UP000267251">
    <property type="component" value="Unassembled WGS sequence"/>
</dbReference>
<evidence type="ECO:0000259" key="4">
    <source>
        <dbReference type="Pfam" id="PF13519"/>
    </source>
</evidence>
<feature type="compositionally biased region" description="Basic and acidic residues" evidence="3">
    <location>
        <begin position="266"/>
        <end position="277"/>
    </location>
</feature>
<dbReference type="PANTHER" id="PTHR10223">
    <property type="entry name" value="26S PROTEASOME NON-ATPASE REGULATORY SUBUNIT 4"/>
    <property type="match status" value="1"/>
</dbReference>
<keyword evidence="6" id="KW-1185">Reference proteome</keyword>
<dbReference type="InterPro" id="IPR027040">
    <property type="entry name" value="PSMD4"/>
</dbReference>
<dbReference type="Pfam" id="PF13519">
    <property type="entry name" value="VWA_2"/>
    <property type="match status" value="1"/>
</dbReference>
<name>A0A4P9Y1C8_9FUNG</name>
<dbReference type="SMART" id="SM00726">
    <property type="entry name" value="UIM"/>
    <property type="match status" value="2"/>
</dbReference>
<dbReference type="PROSITE" id="PS50330">
    <property type="entry name" value="UIM"/>
    <property type="match status" value="2"/>
</dbReference>
<organism evidence="5 6">
    <name type="scientific">Piptocephalis cylindrospora</name>
    <dbReference type="NCBI Taxonomy" id="1907219"/>
    <lineage>
        <taxon>Eukaryota</taxon>
        <taxon>Fungi</taxon>
        <taxon>Fungi incertae sedis</taxon>
        <taxon>Zoopagomycota</taxon>
        <taxon>Zoopagomycotina</taxon>
        <taxon>Zoopagomycetes</taxon>
        <taxon>Zoopagales</taxon>
        <taxon>Piptocephalidaceae</taxon>
        <taxon>Piptocephalis</taxon>
    </lineage>
</organism>
<feature type="region of interest" description="Disordered" evidence="3">
    <location>
        <begin position="252"/>
        <end position="285"/>
    </location>
</feature>
<feature type="region of interest" description="Disordered" evidence="3">
    <location>
        <begin position="211"/>
        <end position="237"/>
    </location>
</feature>
<dbReference type="InterPro" id="IPR003903">
    <property type="entry name" value="UIM_dom"/>
</dbReference>
<dbReference type="FunFam" id="3.40.50.410:FF:000005">
    <property type="entry name" value="26S proteasome non-ATPase regulatory subunit 4"/>
    <property type="match status" value="1"/>
</dbReference>
<dbReference type="AlphaFoldDB" id="A0A4P9Y1C8"/>
<reference evidence="6" key="1">
    <citation type="journal article" date="2018" name="Nat. Microbiol.">
        <title>Leveraging single-cell genomics to expand the fungal tree of life.</title>
        <authorList>
            <person name="Ahrendt S.R."/>
            <person name="Quandt C.A."/>
            <person name="Ciobanu D."/>
            <person name="Clum A."/>
            <person name="Salamov A."/>
            <person name="Andreopoulos B."/>
            <person name="Cheng J.F."/>
            <person name="Woyke T."/>
            <person name="Pelin A."/>
            <person name="Henrissat B."/>
            <person name="Reynolds N.K."/>
            <person name="Benny G.L."/>
            <person name="Smith M.E."/>
            <person name="James T.Y."/>
            <person name="Grigoriev I.V."/>
        </authorList>
    </citation>
    <scope>NUCLEOTIDE SEQUENCE [LARGE SCALE GENOMIC DNA]</scope>
</reference>
<accession>A0A4P9Y1C8</accession>
<dbReference type="GO" id="GO:0005829">
    <property type="term" value="C:cytosol"/>
    <property type="evidence" value="ECO:0007669"/>
    <property type="project" value="TreeGrafter"/>
</dbReference>
<keyword evidence="2" id="KW-0647">Proteasome</keyword>
<dbReference type="OrthoDB" id="1731724at2759"/>
<dbReference type="Pfam" id="PF02809">
    <property type="entry name" value="UIM"/>
    <property type="match status" value="2"/>
</dbReference>
<dbReference type="GO" id="GO:0043161">
    <property type="term" value="P:proteasome-mediated ubiquitin-dependent protein catabolic process"/>
    <property type="evidence" value="ECO:0007669"/>
    <property type="project" value="TreeGrafter"/>
</dbReference>